<keyword evidence="4 7" id="KW-0812">Transmembrane</keyword>
<keyword evidence="10" id="KW-1185">Reference proteome</keyword>
<evidence type="ECO:0000256" key="7">
    <source>
        <dbReference type="PROSITE-ProRule" id="PRU01360"/>
    </source>
</evidence>
<dbReference type="GO" id="GO:0009279">
    <property type="term" value="C:cell outer membrane"/>
    <property type="evidence" value="ECO:0007669"/>
    <property type="project" value="UniProtKB-SubCell"/>
</dbReference>
<accession>A0A5P2G0A6</accession>
<evidence type="ECO:0000256" key="4">
    <source>
        <dbReference type="ARBA" id="ARBA00022692"/>
    </source>
</evidence>
<evidence type="ECO:0000256" key="2">
    <source>
        <dbReference type="ARBA" id="ARBA00022448"/>
    </source>
</evidence>
<keyword evidence="6 7" id="KW-0998">Cell outer membrane</keyword>
<dbReference type="NCBIfam" id="TIGR04056">
    <property type="entry name" value="OMP_RagA_SusC"/>
    <property type="match status" value="1"/>
</dbReference>
<dbReference type="Pfam" id="PF07715">
    <property type="entry name" value="Plug"/>
    <property type="match status" value="1"/>
</dbReference>
<dbReference type="InterPro" id="IPR037066">
    <property type="entry name" value="Plug_dom_sf"/>
</dbReference>
<dbReference type="InterPro" id="IPR008969">
    <property type="entry name" value="CarboxyPept-like_regulatory"/>
</dbReference>
<evidence type="ECO:0000259" key="8">
    <source>
        <dbReference type="Pfam" id="PF07715"/>
    </source>
</evidence>
<organism evidence="9 10">
    <name type="scientific">Rhizosphaericola mali</name>
    <dbReference type="NCBI Taxonomy" id="2545455"/>
    <lineage>
        <taxon>Bacteria</taxon>
        <taxon>Pseudomonadati</taxon>
        <taxon>Bacteroidota</taxon>
        <taxon>Chitinophagia</taxon>
        <taxon>Chitinophagales</taxon>
        <taxon>Chitinophagaceae</taxon>
        <taxon>Rhizosphaericola</taxon>
    </lineage>
</organism>
<dbReference type="Gene3D" id="2.40.170.20">
    <property type="entry name" value="TonB-dependent receptor, beta-barrel domain"/>
    <property type="match status" value="1"/>
</dbReference>
<dbReference type="SUPFAM" id="SSF56935">
    <property type="entry name" value="Porins"/>
    <property type="match status" value="1"/>
</dbReference>
<dbReference type="InterPro" id="IPR012910">
    <property type="entry name" value="Plug_dom"/>
</dbReference>
<evidence type="ECO:0000313" key="9">
    <source>
        <dbReference type="EMBL" id="QES88078.1"/>
    </source>
</evidence>
<keyword evidence="2 7" id="KW-0813">Transport</keyword>
<dbReference type="RefSeq" id="WP_131328965.1">
    <property type="nucleotide sequence ID" value="NZ_CP044016.1"/>
</dbReference>
<dbReference type="Gene3D" id="2.170.130.10">
    <property type="entry name" value="TonB-dependent receptor, plug domain"/>
    <property type="match status" value="1"/>
</dbReference>
<evidence type="ECO:0000256" key="6">
    <source>
        <dbReference type="ARBA" id="ARBA00023237"/>
    </source>
</evidence>
<sequence length="1071" mass="120666">MKFKTILFVMGMLLPILSLAQKIRGVVRASNGNILPHTTLHLKKRNTWTETDINGQFTMVLHSSDSIIFSHMDYISKSLFLEAKDTFIHVQLNPSSDLEEVIVSTGYQQIPKERATGSFVFVDSALLNKRVGPDIISRLEGNVPGLLFNRNVSSTLNNTGGYNLSIRGRSTLFANDQPLVVVDGFPYDGDISNINPNDIASVTVLKDAAASSIWGVKSGNGVIVLTTKKGKQNQKVNVELNANTTIGNRPNLFYSPNWINASDFIDIEKSLFEQGYYDNDLTSSYHPVVSPVVALLDEAKRGLVSSTDANTQIDALRSNDFRKDVRKYLYRNSIAQQYSLSFRGGGPANDYFLSMGFDNNQSNQVGNKNYRLTLNANNNFHLFKGFTLSLGYNYIQSKATMNSPLPNLYPTASKPSYYPYARLVDQNGRSVSLVKNYAESYTDTAGGGQLLNWKYNPLDELKNADNTSNAVDNRFNIGVKYAFLQDFSAELKYQYERLNTNTNYYYNDSTYYGRNLINQYTDITASNSLGLIYPIPVGGILNKSNSTVNAHRLRAQLLYSIVTKLSSINLLSGFEINQDVREGESNSTYGYDKQNGSYSLVNYLDYYLTSPSGDYNAIPNGSAFSKYIDRYISYFFNGSYTYNDRYIVSLSARRDKSNLFGVKSNQKSVPLYSVGGSWIVSKEYFWQINWLNYLKLRATYGYNANVDNNITAVTTSLFAGNASYYSRLPYSVITNPGNPDLRWERIRMINLAMDFSTQNDIISGSFEYYMKKGTDIIGLAPMAPSSGQTNVYGNYSNTKGHGVDISINTVNINNHRFKWTTNFIFSTAVDKVTKYDVPASSQEYLQGGDGAGGSIYPLVGKPAFSIYGYKWGGLDNQGNPQGYSKGILSSDYTDIINNTPVDSLQFMGAARPQTFGSFRNTFSFGRFSISFNLIYKFDYFFRRQSINYNSLYQWQGNVDYYKRWTKLGDENRTNIPSMQLPPINYDRETFYQYSSVLVDKGDHIRLQDINLTYNMPLSPKSKRVFKDLTFYGYLNNVGIIWRANKDHLDPDIYANSMPLPFSASIGVKASF</sequence>
<reference evidence="9 10" key="1">
    <citation type="submission" date="2019-09" db="EMBL/GenBank/DDBJ databases">
        <title>Complete genome sequence of Arachidicoccus sp. B3-10 isolated from apple orchard soil.</title>
        <authorList>
            <person name="Kim H.S."/>
            <person name="Han K.-I."/>
            <person name="Suh M.K."/>
            <person name="Lee K.C."/>
            <person name="Eom M.K."/>
            <person name="Kim J.-S."/>
            <person name="Kang S.W."/>
            <person name="Sin Y."/>
            <person name="Lee J.-S."/>
        </authorList>
    </citation>
    <scope>NUCLEOTIDE SEQUENCE [LARGE SCALE GENOMIC DNA]</scope>
    <source>
        <strain evidence="9 10">B3-10</strain>
    </source>
</reference>
<keyword evidence="5 7" id="KW-0472">Membrane</keyword>
<name>A0A5P2G0A6_9BACT</name>
<dbReference type="KEGG" id="arac:E0W69_005160"/>
<dbReference type="Proteomes" id="UP000292424">
    <property type="component" value="Chromosome"/>
</dbReference>
<comment type="similarity">
    <text evidence="7">Belongs to the TonB-dependent receptor family.</text>
</comment>
<evidence type="ECO:0000256" key="5">
    <source>
        <dbReference type="ARBA" id="ARBA00023136"/>
    </source>
</evidence>
<dbReference type="InterPro" id="IPR039426">
    <property type="entry name" value="TonB-dep_rcpt-like"/>
</dbReference>
<protein>
    <submittedName>
        <fullName evidence="9">SusC/RagA family TonB-linked outer membrane protein</fullName>
    </submittedName>
</protein>
<dbReference type="EMBL" id="CP044016">
    <property type="protein sequence ID" value="QES88078.1"/>
    <property type="molecule type" value="Genomic_DNA"/>
</dbReference>
<dbReference type="InterPro" id="IPR036942">
    <property type="entry name" value="Beta-barrel_TonB_sf"/>
</dbReference>
<dbReference type="SUPFAM" id="SSF49464">
    <property type="entry name" value="Carboxypeptidase regulatory domain-like"/>
    <property type="match status" value="1"/>
</dbReference>
<dbReference type="PROSITE" id="PS52016">
    <property type="entry name" value="TONB_DEPENDENT_REC_3"/>
    <property type="match status" value="1"/>
</dbReference>
<dbReference type="OrthoDB" id="9768177at2"/>
<dbReference type="AlphaFoldDB" id="A0A5P2G0A6"/>
<evidence type="ECO:0000256" key="1">
    <source>
        <dbReference type="ARBA" id="ARBA00004571"/>
    </source>
</evidence>
<comment type="subcellular location">
    <subcellularLocation>
        <location evidence="1 7">Cell outer membrane</location>
        <topology evidence="1 7">Multi-pass membrane protein</topology>
    </subcellularLocation>
</comment>
<evidence type="ECO:0000256" key="3">
    <source>
        <dbReference type="ARBA" id="ARBA00022452"/>
    </source>
</evidence>
<evidence type="ECO:0000313" key="10">
    <source>
        <dbReference type="Proteomes" id="UP000292424"/>
    </source>
</evidence>
<proteinExistence type="inferred from homology"/>
<keyword evidence="3 7" id="KW-1134">Transmembrane beta strand</keyword>
<gene>
    <name evidence="9" type="ORF">E0W69_005160</name>
</gene>
<feature type="domain" description="TonB-dependent receptor plug" evidence="8">
    <location>
        <begin position="113"/>
        <end position="222"/>
    </location>
</feature>
<dbReference type="InterPro" id="IPR023996">
    <property type="entry name" value="TonB-dep_OMP_SusC/RagA"/>
</dbReference>